<evidence type="ECO:0000313" key="4">
    <source>
        <dbReference type="EMBL" id="SNT55551.1"/>
    </source>
</evidence>
<comment type="similarity">
    <text evidence="1 2">Belongs to the anti-sigma-factor antagonist family.</text>
</comment>
<feature type="domain" description="STAS" evidence="3">
    <location>
        <begin position="4"/>
        <end position="113"/>
    </location>
</feature>
<gene>
    <name evidence="4" type="ORF">SAMN05216276_10622</name>
</gene>
<evidence type="ECO:0000256" key="2">
    <source>
        <dbReference type="RuleBase" id="RU003749"/>
    </source>
</evidence>
<dbReference type="EMBL" id="FZOD01000062">
    <property type="protein sequence ID" value="SNT55551.1"/>
    <property type="molecule type" value="Genomic_DNA"/>
</dbReference>
<dbReference type="PROSITE" id="PS50801">
    <property type="entry name" value="STAS"/>
    <property type="match status" value="1"/>
</dbReference>
<evidence type="ECO:0000256" key="1">
    <source>
        <dbReference type="ARBA" id="ARBA00009013"/>
    </source>
</evidence>
<dbReference type="SUPFAM" id="SSF52091">
    <property type="entry name" value="SpoIIaa-like"/>
    <property type="match status" value="1"/>
</dbReference>
<name>A0A239NKX3_9ACTN</name>
<dbReference type="Pfam" id="PF01740">
    <property type="entry name" value="STAS"/>
    <property type="match status" value="1"/>
</dbReference>
<dbReference type="GO" id="GO:0043856">
    <property type="term" value="F:anti-sigma factor antagonist activity"/>
    <property type="evidence" value="ECO:0007669"/>
    <property type="project" value="InterPro"/>
</dbReference>
<dbReference type="RefSeq" id="WP_179282443.1">
    <property type="nucleotide sequence ID" value="NZ_FZOD01000062.1"/>
</dbReference>
<dbReference type="AlphaFoldDB" id="A0A239NKX3"/>
<dbReference type="Proteomes" id="UP000198282">
    <property type="component" value="Unassembled WGS sequence"/>
</dbReference>
<reference evidence="4 5" key="1">
    <citation type="submission" date="2017-06" db="EMBL/GenBank/DDBJ databases">
        <authorList>
            <person name="Kim H.J."/>
            <person name="Triplett B.A."/>
        </authorList>
    </citation>
    <scope>NUCLEOTIDE SEQUENCE [LARGE SCALE GENOMIC DNA]</scope>
    <source>
        <strain evidence="4 5">CGMCC 4.2132</strain>
    </source>
</reference>
<keyword evidence="5" id="KW-1185">Reference proteome</keyword>
<dbReference type="Gene3D" id="3.30.750.24">
    <property type="entry name" value="STAS domain"/>
    <property type="match status" value="1"/>
</dbReference>
<dbReference type="PANTHER" id="PTHR33495:SF2">
    <property type="entry name" value="ANTI-SIGMA FACTOR ANTAGONIST TM_1081-RELATED"/>
    <property type="match status" value="1"/>
</dbReference>
<evidence type="ECO:0000259" key="3">
    <source>
        <dbReference type="PROSITE" id="PS50801"/>
    </source>
</evidence>
<dbReference type="CDD" id="cd07043">
    <property type="entry name" value="STAS_anti-anti-sigma_factors"/>
    <property type="match status" value="1"/>
</dbReference>
<evidence type="ECO:0000313" key="5">
    <source>
        <dbReference type="Proteomes" id="UP000198282"/>
    </source>
</evidence>
<dbReference type="InterPro" id="IPR002645">
    <property type="entry name" value="STAS_dom"/>
</dbReference>
<proteinExistence type="inferred from homology"/>
<sequence>MTLVSLTCQYLPGGTVARVAGEVDATNSVRLLASLDQAHPRPQEPLLLDLSALTFLDSSGLRTLLDTRARLAAAEGRLHLVAPHERVRRLLDLTGLAGSFEVHHTLDEAVTAAGLQATACSGSAIA</sequence>
<accession>A0A239NKX3</accession>
<organism evidence="4 5">
    <name type="scientific">Streptosporangium subroseum</name>
    <dbReference type="NCBI Taxonomy" id="106412"/>
    <lineage>
        <taxon>Bacteria</taxon>
        <taxon>Bacillati</taxon>
        <taxon>Actinomycetota</taxon>
        <taxon>Actinomycetes</taxon>
        <taxon>Streptosporangiales</taxon>
        <taxon>Streptosporangiaceae</taxon>
        <taxon>Streptosporangium</taxon>
    </lineage>
</organism>
<dbReference type="InterPro" id="IPR003658">
    <property type="entry name" value="Anti-sigma_ant"/>
</dbReference>
<protein>
    <recommendedName>
        <fullName evidence="2">Anti-sigma factor antagonist</fullName>
    </recommendedName>
</protein>
<dbReference type="NCBIfam" id="TIGR00377">
    <property type="entry name" value="ant_ant_sig"/>
    <property type="match status" value="1"/>
</dbReference>
<dbReference type="PANTHER" id="PTHR33495">
    <property type="entry name" value="ANTI-SIGMA FACTOR ANTAGONIST TM_1081-RELATED-RELATED"/>
    <property type="match status" value="1"/>
</dbReference>
<dbReference type="InterPro" id="IPR036513">
    <property type="entry name" value="STAS_dom_sf"/>
</dbReference>